<sequence>MSSTPRSETHAEGSALEALHEAVTAKDVSQVSDTAPSTGAPQQPKKDILPQPTAANAVIEPASNPGSNINRVSNANDSQLTTTDQSGTLTIRELKECIKETCWRKGNSADAGLVIEIESSQNVNGPTVPPTANRKGINQINEQPETSQESFRDSTADASISTHRPQPQSTTRVVHEKMEQHPSQYAASTYENLAFFNGLSDSPLTSLPTETPTSPSVSEAEHDSSDAGATSEPLPHPYALWRDRFWTLERLMAPTYQQCKAIANALGKAPGAIFAQITKHEGAEARVVTKDWYLRNKERILAGKEPTFVDEEERDQKWMWWVGLRDADAAQS</sequence>
<keyword evidence="3" id="KW-1185">Reference proteome</keyword>
<feature type="compositionally biased region" description="Low complexity" evidence="1">
    <location>
        <begin position="201"/>
        <end position="218"/>
    </location>
</feature>
<dbReference type="AlphaFoldDB" id="A0A6G1JI00"/>
<dbReference type="EMBL" id="MU005571">
    <property type="protein sequence ID" value="KAF2689850.1"/>
    <property type="molecule type" value="Genomic_DNA"/>
</dbReference>
<feature type="region of interest" description="Disordered" evidence="1">
    <location>
        <begin position="25"/>
        <end position="84"/>
    </location>
</feature>
<feature type="region of interest" description="Disordered" evidence="1">
    <location>
        <begin position="201"/>
        <end position="235"/>
    </location>
</feature>
<evidence type="ECO:0000256" key="1">
    <source>
        <dbReference type="SAM" id="MobiDB-lite"/>
    </source>
</evidence>
<feature type="compositionally biased region" description="Polar residues" evidence="1">
    <location>
        <begin position="156"/>
        <end position="172"/>
    </location>
</feature>
<accession>A0A6G1JI00</accession>
<reference evidence="2" key="1">
    <citation type="journal article" date="2020" name="Stud. Mycol.">
        <title>101 Dothideomycetes genomes: a test case for predicting lifestyles and emergence of pathogens.</title>
        <authorList>
            <person name="Haridas S."/>
            <person name="Albert R."/>
            <person name="Binder M."/>
            <person name="Bloem J."/>
            <person name="Labutti K."/>
            <person name="Salamov A."/>
            <person name="Andreopoulos B."/>
            <person name="Baker S."/>
            <person name="Barry K."/>
            <person name="Bills G."/>
            <person name="Bluhm B."/>
            <person name="Cannon C."/>
            <person name="Castanera R."/>
            <person name="Culley D."/>
            <person name="Daum C."/>
            <person name="Ezra D."/>
            <person name="Gonzalez J."/>
            <person name="Henrissat B."/>
            <person name="Kuo A."/>
            <person name="Liang C."/>
            <person name="Lipzen A."/>
            <person name="Lutzoni F."/>
            <person name="Magnuson J."/>
            <person name="Mondo S."/>
            <person name="Nolan M."/>
            <person name="Ohm R."/>
            <person name="Pangilinan J."/>
            <person name="Park H.-J."/>
            <person name="Ramirez L."/>
            <person name="Alfaro M."/>
            <person name="Sun H."/>
            <person name="Tritt A."/>
            <person name="Yoshinaga Y."/>
            <person name="Zwiers L.-H."/>
            <person name="Turgeon B."/>
            <person name="Goodwin S."/>
            <person name="Spatafora J."/>
            <person name="Crous P."/>
            <person name="Grigoriev I."/>
        </authorList>
    </citation>
    <scope>NUCLEOTIDE SEQUENCE</scope>
    <source>
        <strain evidence="2">CBS 122367</strain>
    </source>
</reference>
<feature type="region of interest" description="Disordered" evidence="1">
    <location>
        <begin position="142"/>
        <end position="182"/>
    </location>
</feature>
<gene>
    <name evidence="2" type="ORF">K458DRAFT_382978</name>
</gene>
<protein>
    <submittedName>
        <fullName evidence="2">Uncharacterized protein</fullName>
    </submittedName>
</protein>
<feature type="compositionally biased region" description="Polar residues" evidence="1">
    <location>
        <begin position="27"/>
        <end position="41"/>
    </location>
</feature>
<evidence type="ECO:0000313" key="2">
    <source>
        <dbReference type="EMBL" id="KAF2689850.1"/>
    </source>
</evidence>
<dbReference type="Proteomes" id="UP000799291">
    <property type="component" value="Unassembled WGS sequence"/>
</dbReference>
<evidence type="ECO:0000313" key="3">
    <source>
        <dbReference type="Proteomes" id="UP000799291"/>
    </source>
</evidence>
<name>A0A6G1JI00_9PLEO</name>
<organism evidence="2 3">
    <name type="scientific">Lentithecium fluviatile CBS 122367</name>
    <dbReference type="NCBI Taxonomy" id="1168545"/>
    <lineage>
        <taxon>Eukaryota</taxon>
        <taxon>Fungi</taxon>
        <taxon>Dikarya</taxon>
        <taxon>Ascomycota</taxon>
        <taxon>Pezizomycotina</taxon>
        <taxon>Dothideomycetes</taxon>
        <taxon>Pleosporomycetidae</taxon>
        <taxon>Pleosporales</taxon>
        <taxon>Massarineae</taxon>
        <taxon>Lentitheciaceae</taxon>
        <taxon>Lentithecium</taxon>
    </lineage>
</organism>
<feature type="compositionally biased region" description="Polar residues" evidence="1">
    <location>
        <begin position="64"/>
        <end position="84"/>
    </location>
</feature>
<proteinExistence type="predicted"/>